<dbReference type="Proteomes" id="UP000886501">
    <property type="component" value="Unassembled WGS sequence"/>
</dbReference>
<reference evidence="1" key="2">
    <citation type="journal article" date="2020" name="Nat. Commun.">
        <title>Large-scale genome sequencing of mycorrhizal fungi provides insights into the early evolution of symbiotic traits.</title>
        <authorList>
            <person name="Miyauchi S."/>
            <person name="Kiss E."/>
            <person name="Kuo A."/>
            <person name="Drula E."/>
            <person name="Kohler A."/>
            <person name="Sanchez-Garcia M."/>
            <person name="Morin E."/>
            <person name="Andreopoulos B."/>
            <person name="Barry K.W."/>
            <person name="Bonito G."/>
            <person name="Buee M."/>
            <person name="Carver A."/>
            <person name="Chen C."/>
            <person name="Cichocki N."/>
            <person name="Clum A."/>
            <person name="Culley D."/>
            <person name="Crous P.W."/>
            <person name="Fauchery L."/>
            <person name="Girlanda M."/>
            <person name="Hayes R.D."/>
            <person name="Keri Z."/>
            <person name="LaButti K."/>
            <person name="Lipzen A."/>
            <person name="Lombard V."/>
            <person name="Magnuson J."/>
            <person name="Maillard F."/>
            <person name="Murat C."/>
            <person name="Nolan M."/>
            <person name="Ohm R.A."/>
            <person name="Pangilinan J."/>
            <person name="Pereira M.F."/>
            <person name="Perotto S."/>
            <person name="Peter M."/>
            <person name="Pfister S."/>
            <person name="Riley R."/>
            <person name="Sitrit Y."/>
            <person name="Stielow J.B."/>
            <person name="Szollosi G."/>
            <person name="Zifcakova L."/>
            <person name="Stursova M."/>
            <person name="Spatafora J.W."/>
            <person name="Tedersoo L."/>
            <person name="Vaario L.M."/>
            <person name="Yamada A."/>
            <person name="Yan M."/>
            <person name="Wang P."/>
            <person name="Xu J."/>
            <person name="Bruns T."/>
            <person name="Baldrian P."/>
            <person name="Vilgalys R."/>
            <person name="Dunand C."/>
            <person name="Henrissat B."/>
            <person name="Grigoriev I.V."/>
            <person name="Hibbett D."/>
            <person name="Nagy L.G."/>
            <person name="Martin F.M."/>
        </authorList>
    </citation>
    <scope>NUCLEOTIDE SEQUENCE</scope>
    <source>
        <strain evidence="1">P2</strain>
    </source>
</reference>
<protein>
    <submittedName>
        <fullName evidence="1">Uncharacterized protein</fullName>
    </submittedName>
</protein>
<dbReference type="EMBL" id="MU117961">
    <property type="protein sequence ID" value="KAF9654206.1"/>
    <property type="molecule type" value="Genomic_DNA"/>
</dbReference>
<evidence type="ECO:0000313" key="1">
    <source>
        <dbReference type="EMBL" id="KAF9654206.1"/>
    </source>
</evidence>
<sequence>MSSPTQFKFSKDGVIRRVAFAQLPSWLEIVAKLESLYNIPIDHLAVSYTDGDGDEVTLSSQEELEDYYRADSDPLLRRLSVVDLSVIRSFEEKSLPDTPSISHRLRETPSHNTFGTIPFHQDTVEDDWQRIPGFNPFYSGEISSGSGNEVQFAQIGGDSSIRSGMTGDTPATHSRASTPTLGNKGKAHEYGNTSSTDSVLANDTPEKPPVHVYQVSGHGFPLSSDITADNQEVPPSSSHDAPDPPLAEFDPPSTQPTPTLTSDVAAFLGMISIMFAQNPQLTDALRGIMQNIGNGTYWAAHRDQLSRAAEEVRRSASDIQAHFNVPANGSAFAETRAAQQIAEAIGNIVRSFTQNAPRQEGDHGEHIPGSWPNIPPPRGPFPPGPPPHHGPFPPFPPHPPMPPLHAGFPFRGRGFFGFGRGGWGAGRGGPFHWGPQGRHGHQGPGGHRHHGPEGPESHRHRDRRSEKEDSHSDSSGESVDDAEADISLYGISQKISPEERKARLLAAKAEYKAQKTLYRAEKQAKRMERQRSSTADLDAAEAAAKVASVNVDINAAAGPASQTDALLISQGRGLFPSLEMVSVPRRHNTISGGTIRGSRHDRDASGSTDQTATIEVRRARVVRKLSDMGFEGSKVENRVSVHIPDVQTLEEKGEDAIVAKVVEDLLQPEGGDANKIPNTPGAN</sequence>
<reference evidence="1" key="1">
    <citation type="submission" date="2019-10" db="EMBL/GenBank/DDBJ databases">
        <authorList>
            <consortium name="DOE Joint Genome Institute"/>
            <person name="Kuo A."/>
            <person name="Miyauchi S."/>
            <person name="Kiss E."/>
            <person name="Drula E."/>
            <person name="Kohler A."/>
            <person name="Sanchez-Garcia M."/>
            <person name="Andreopoulos B."/>
            <person name="Barry K.W."/>
            <person name="Bonito G."/>
            <person name="Buee M."/>
            <person name="Carver A."/>
            <person name="Chen C."/>
            <person name="Cichocki N."/>
            <person name="Clum A."/>
            <person name="Culley D."/>
            <person name="Crous P.W."/>
            <person name="Fauchery L."/>
            <person name="Girlanda M."/>
            <person name="Hayes R."/>
            <person name="Keri Z."/>
            <person name="Labutti K."/>
            <person name="Lipzen A."/>
            <person name="Lombard V."/>
            <person name="Magnuson J."/>
            <person name="Maillard F."/>
            <person name="Morin E."/>
            <person name="Murat C."/>
            <person name="Nolan M."/>
            <person name="Ohm R."/>
            <person name="Pangilinan J."/>
            <person name="Pereira M."/>
            <person name="Perotto S."/>
            <person name="Peter M."/>
            <person name="Riley R."/>
            <person name="Sitrit Y."/>
            <person name="Stielow B."/>
            <person name="Szollosi G."/>
            <person name="Zifcakova L."/>
            <person name="Stursova M."/>
            <person name="Spatafora J.W."/>
            <person name="Tedersoo L."/>
            <person name="Vaario L.-M."/>
            <person name="Yamada A."/>
            <person name="Yan M."/>
            <person name="Wang P."/>
            <person name="Xu J."/>
            <person name="Bruns T."/>
            <person name="Baldrian P."/>
            <person name="Vilgalys R."/>
            <person name="Henrissat B."/>
            <person name="Grigoriev I.V."/>
            <person name="Hibbett D."/>
            <person name="Nagy L.G."/>
            <person name="Martin F.M."/>
        </authorList>
    </citation>
    <scope>NUCLEOTIDE SEQUENCE</scope>
    <source>
        <strain evidence="1">P2</strain>
    </source>
</reference>
<name>A0ACB6ZXL2_THEGA</name>
<evidence type="ECO:0000313" key="2">
    <source>
        <dbReference type="Proteomes" id="UP000886501"/>
    </source>
</evidence>
<keyword evidence="2" id="KW-1185">Reference proteome</keyword>
<comment type="caution">
    <text evidence="1">The sequence shown here is derived from an EMBL/GenBank/DDBJ whole genome shotgun (WGS) entry which is preliminary data.</text>
</comment>
<accession>A0ACB6ZXL2</accession>
<gene>
    <name evidence="1" type="ORF">BDM02DRAFT_19482</name>
</gene>
<proteinExistence type="predicted"/>
<organism evidence="1 2">
    <name type="scientific">Thelephora ganbajun</name>
    <name type="common">Ganba fungus</name>
    <dbReference type="NCBI Taxonomy" id="370292"/>
    <lineage>
        <taxon>Eukaryota</taxon>
        <taxon>Fungi</taxon>
        <taxon>Dikarya</taxon>
        <taxon>Basidiomycota</taxon>
        <taxon>Agaricomycotina</taxon>
        <taxon>Agaricomycetes</taxon>
        <taxon>Thelephorales</taxon>
        <taxon>Thelephoraceae</taxon>
        <taxon>Thelephora</taxon>
    </lineage>
</organism>